<reference evidence="8" key="1">
    <citation type="submission" date="2018-08" db="EMBL/GenBank/DDBJ databases">
        <authorList>
            <person name="Zhang J."/>
            <person name="Du Z.-J."/>
        </authorList>
    </citation>
    <scope>NUCLEOTIDE SEQUENCE [LARGE SCALE GENOMIC DNA]</scope>
    <source>
        <strain evidence="8">KCTC 52655</strain>
    </source>
</reference>
<dbReference type="OrthoDB" id="65739at2"/>
<dbReference type="Gene3D" id="1.20.1250.20">
    <property type="entry name" value="MFS general substrate transporter like domains"/>
    <property type="match status" value="1"/>
</dbReference>
<feature type="transmembrane region" description="Helical" evidence="5">
    <location>
        <begin position="160"/>
        <end position="184"/>
    </location>
</feature>
<evidence type="ECO:0000259" key="6">
    <source>
        <dbReference type="PROSITE" id="PS50850"/>
    </source>
</evidence>
<dbReference type="PANTHER" id="PTHR23546">
    <property type="entry name" value="TRANSPORT PROTEIN"/>
    <property type="match status" value="1"/>
</dbReference>
<dbReference type="EMBL" id="QRHA01000004">
    <property type="protein sequence ID" value="RDV26787.1"/>
    <property type="molecule type" value="Genomic_DNA"/>
</dbReference>
<dbReference type="Pfam" id="PF07690">
    <property type="entry name" value="MFS_1"/>
    <property type="match status" value="1"/>
</dbReference>
<evidence type="ECO:0000313" key="8">
    <source>
        <dbReference type="Proteomes" id="UP000256561"/>
    </source>
</evidence>
<evidence type="ECO:0000313" key="7">
    <source>
        <dbReference type="EMBL" id="RDV26787.1"/>
    </source>
</evidence>
<evidence type="ECO:0000256" key="4">
    <source>
        <dbReference type="ARBA" id="ARBA00023136"/>
    </source>
</evidence>
<keyword evidence="2 5" id="KW-0812">Transmembrane</keyword>
<dbReference type="PROSITE" id="PS50850">
    <property type="entry name" value="MFS"/>
    <property type="match status" value="1"/>
</dbReference>
<feature type="transmembrane region" description="Helical" evidence="5">
    <location>
        <begin position="37"/>
        <end position="56"/>
    </location>
</feature>
<dbReference type="InterPro" id="IPR001958">
    <property type="entry name" value="Tet-R_TetA/multi-R_MdtG-like"/>
</dbReference>
<dbReference type="GO" id="GO:0022857">
    <property type="term" value="F:transmembrane transporter activity"/>
    <property type="evidence" value="ECO:0007669"/>
    <property type="project" value="InterPro"/>
</dbReference>
<feature type="transmembrane region" description="Helical" evidence="5">
    <location>
        <begin position="68"/>
        <end position="87"/>
    </location>
</feature>
<feature type="transmembrane region" description="Helical" evidence="5">
    <location>
        <begin position="254"/>
        <end position="272"/>
    </location>
</feature>
<organism evidence="7 8">
    <name type="scientific">Alteromonas aestuariivivens</name>
    <dbReference type="NCBI Taxonomy" id="1938339"/>
    <lineage>
        <taxon>Bacteria</taxon>
        <taxon>Pseudomonadati</taxon>
        <taxon>Pseudomonadota</taxon>
        <taxon>Gammaproteobacteria</taxon>
        <taxon>Alteromonadales</taxon>
        <taxon>Alteromonadaceae</taxon>
        <taxon>Alteromonas/Salinimonas group</taxon>
        <taxon>Alteromonas</taxon>
    </lineage>
</organism>
<keyword evidence="8" id="KW-1185">Reference proteome</keyword>
<feature type="transmembrane region" description="Helical" evidence="5">
    <location>
        <begin position="215"/>
        <end position="234"/>
    </location>
</feature>
<gene>
    <name evidence="7" type="ORF">DXV75_07305</name>
</gene>
<feature type="domain" description="Major facilitator superfamily (MFS) profile" evidence="6">
    <location>
        <begin position="2"/>
        <end position="395"/>
    </location>
</feature>
<comment type="caution">
    <text evidence="7">The sequence shown here is derived from an EMBL/GenBank/DDBJ whole genome shotgun (WGS) entry which is preliminary data.</text>
</comment>
<dbReference type="SUPFAM" id="SSF103473">
    <property type="entry name" value="MFS general substrate transporter"/>
    <property type="match status" value="1"/>
</dbReference>
<feature type="transmembrane region" description="Helical" evidence="5">
    <location>
        <begin position="371"/>
        <end position="388"/>
    </location>
</feature>
<dbReference type="RefSeq" id="WP_115592739.1">
    <property type="nucleotide sequence ID" value="NZ_QRHA01000004.1"/>
</dbReference>
<accession>A0A3D8M9U2</accession>
<feature type="transmembrane region" description="Helical" evidence="5">
    <location>
        <begin position="342"/>
        <end position="365"/>
    </location>
</feature>
<protein>
    <submittedName>
        <fullName evidence="7">MFS transporter</fullName>
    </submittedName>
</protein>
<sequence>MIFRILFCALLATAIGQSVMLATLPSLGREAGISELQVAIIMSSSACVFALGTTVWSRFVRRLGHRRILMIGLTGYTIGTLVFASVWLAGLNLWLGGAGLFVALLVSRSLQSSVMSATPPSAIGYAVIVSGNNSRVGAISRVTSANNLGQIVGPSFAGALVGLGLLVPLYSVAALTILALLLVWRKLPDLPAGTSQGGPQASLSPIGHGKIAAEVWALVVVSASMFCAMAMMQQSLGFFMMDTLSLTPVDAARQVGWAMMVSAFSSLAVQMTVVQRTSFGARRLLLLALPLLALAYLLLFLHQGYLGLYVAMALLGMGMGMGYPSVAAMATAQSDAHLQARITGLITATPAMGYIIGPPLAAFVYAFSPRFPFIMAMVLMSISCMGILKRALSEKFSKNSLSK</sequence>
<keyword evidence="3 5" id="KW-1133">Transmembrane helix</keyword>
<evidence type="ECO:0000256" key="2">
    <source>
        <dbReference type="ARBA" id="ARBA00022692"/>
    </source>
</evidence>
<feature type="transmembrane region" description="Helical" evidence="5">
    <location>
        <begin position="308"/>
        <end position="330"/>
    </location>
</feature>
<proteinExistence type="predicted"/>
<dbReference type="Proteomes" id="UP000256561">
    <property type="component" value="Unassembled WGS sequence"/>
</dbReference>
<name>A0A3D8M9U2_9ALTE</name>
<dbReference type="InterPro" id="IPR011701">
    <property type="entry name" value="MFS"/>
</dbReference>
<comment type="subcellular location">
    <subcellularLocation>
        <location evidence="1">Membrane</location>
        <topology evidence="1">Multi-pass membrane protein</topology>
    </subcellularLocation>
</comment>
<dbReference type="PRINTS" id="PR01035">
    <property type="entry name" value="TCRTETA"/>
</dbReference>
<dbReference type="InterPro" id="IPR036259">
    <property type="entry name" value="MFS_trans_sf"/>
</dbReference>
<evidence type="ECO:0000256" key="1">
    <source>
        <dbReference type="ARBA" id="ARBA00004141"/>
    </source>
</evidence>
<keyword evidence="4 5" id="KW-0472">Membrane</keyword>
<dbReference type="AlphaFoldDB" id="A0A3D8M9U2"/>
<evidence type="ECO:0000256" key="5">
    <source>
        <dbReference type="SAM" id="Phobius"/>
    </source>
</evidence>
<dbReference type="GO" id="GO:0016020">
    <property type="term" value="C:membrane"/>
    <property type="evidence" value="ECO:0007669"/>
    <property type="project" value="UniProtKB-SubCell"/>
</dbReference>
<evidence type="ECO:0000256" key="3">
    <source>
        <dbReference type="ARBA" id="ARBA00022989"/>
    </source>
</evidence>
<feature type="transmembrane region" description="Helical" evidence="5">
    <location>
        <begin position="284"/>
        <end position="302"/>
    </location>
</feature>
<dbReference type="PANTHER" id="PTHR23546:SF1">
    <property type="entry name" value="MEMBRANE PROTEIN"/>
    <property type="match status" value="1"/>
</dbReference>
<dbReference type="InterPro" id="IPR020846">
    <property type="entry name" value="MFS_dom"/>
</dbReference>